<organism evidence="1 2">
    <name type="scientific">Paramuribaculum intestinale</name>
    <dbReference type="NCBI Taxonomy" id="2094151"/>
    <lineage>
        <taxon>Bacteria</taxon>
        <taxon>Pseudomonadati</taxon>
        <taxon>Bacteroidota</taxon>
        <taxon>Bacteroidia</taxon>
        <taxon>Bacteroidales</taxon>
        <taxon>Muribaculaceae</taxon>
        <taxon>Paramuribaculum</taxon>
    </lineage>
</organism>
<evidence type="ECO:0000313" key="1">
    <source>
        <dbReference type="EMBL" id="PWB05819.1"/>
    </source>
</evidence>
<dbReference type="PANTHER" id="PTHR46018">
    <property type="entry name" value="ZINC PHOSPHODIESTERASE ELAC PROTEIN 1"/>
    <property type="match status" value="1"/>
</dbReference>
<dbReference type="Pfam" id="PF23023">
    <property type="entry name" value="Anti-Pycsar_Apyc1"/>
    <property type="match status" value="1"/>
</dbReference>
<dbReference type="EMBL" id="PUBV01000053">
    <property type="protein sequence ID" value="PWB05819.1"/>
    <property type="molecule type" value="Genomic_DNA"/>
</dbReference>
<dbReference type="Proteomes" id="UP000244925">
    <property type="component" value="Unassembled WGS sequence"/>
</dbReference>
<gene>
    <name evidence="1" type="ORF">C5O25_12300</name>
</gene>
<dbReference type="InterPro" id="IPR036866">
    <property type="entry name" value="RibonucZ/Hydroxyglut_hydro"/>
</dbReference>
<dbReference type="AlphaFoldDB" id="A0A2V1IUP5"/>
<protein>
    <submittedName>
        <fullName evidence="1">MBL fold metallo-hydrolase</fullName>
    </submittedName>
</protein>
<dbReference type="GO" id="GO:0042781">
    <property type="term" value="F:3'-tRNA processing endoribonuclease activity"/>
    <property type="evidence" value="ECO:0007669"/>
    <property type="project" value="TreeGrafter"/>
</dbReference>
<name>A0A2V1IUP5_9BACT</name>
<accession>A0A2V1IUP5</accession>
<dbReference type="SUPFAM" id="SSF56281">
    <property type="entry name" value="Metallo-hydrolase/oxidoreductase"/>
    <property type="match status" value="1"/>
</dbReference>
<evidence type="ECO:0000313" key="2">
    <source>
        <dbReference type="Proteomes" id="UP000244925"/>
    </source>
</evidence>
<comment type="caution">
    <text evidence="1">The sequence shown here is derived from an EMBL/GenBank/DDBJ whole genome shotgun (WGS) entry which is preliminary data.</text>
</comment>
<dbReference type="RefSeq" id="WP_107037009.1">
    <property type="nucleotide sequence ID" value="NZ_PUBV01000053.1"/>
</dbReference>
<keyword evidence="1" id="KW-0378">Hydrolase</keyword>
<dbReference type="Gene3D" id="3.60.15.10">
    <property type="entry name" value="Ribonuclease Z/Hydroxyacylglutathione hydrolase-like"/>
    <property type="match status" value="1"/>
</dbReference>
<proteinExistence type="predicted"/>
<keyword evidence="2" id="KW-1185">Reference proteome</keyword>
<dbReference type="PANTHER" id="PTHR46018:SF2">
    <property type="entry name" value="ZINC PHOSPHODIESTERASE ELAC PROTEIN 1"/>
    <property type="match status" value="1"/>
</dbReference>
<reference evidence="2" key="1">
    <citation type="submission" date="2018-02" db="EMBL/GenBank/DDBJ databases">
        <authorList>
            <person name="Clavel T."/>
            <person name="Strowig T."/>
        </authorList>
    </citation>
    <scope>NUCLEOTIDE SEQUENCE [LARGE SCALE GENOMIC DNA]</scope>
    <source>
        <strain evidence="2">DSM 100764</strain>
    </source>
</reference>
<sequence length="268" mass="29768">MNFELIMIGTGSAFPKHSYNSCYVIKSHGGLMLVDAGGGNGIFNAINESGIKLSEIHHIFITHTHTDHILGAVWLIRGIINMSKDGESCGSLHIYGNSSVCNALRLICQLTFLALDYGLFTKNVELVEISDESSLAINNTLIECFDVCSKNVVQTGFRMTFGCGEKLVCLGDESLTEDNLRKIQGCDTLICGAFCRYEDKDTYKPYEKHHHTVRDVAILAEKAKVKNLVLVHSEDDNLEKRQGLYKTEASKYYSGNVFIPVDGERLVF</sequence>